<name>H1Y290_9SPHI</name>
<keyword evidence="4 7" id="KW-0812">Transmembrane</keyword>
<dbReference type="PROSITE" id="PS52016">
    <property type="entry name" value="TONB_DEPENDENT_REC_3"/>
    <property type="match status" value="1"/>
</dbReference>
<dbReference type="Gene3D" id="2.40.170.20">
    <property type="entry name" value="TonB-dependent receptor, beta-barrel domain"/>
    <property type="match status" value="1"/>
</dbReference>
<evidence type="ECO:0000256" key="3">
    <source>
        <dbReference type="ARBA" id="ARBA00022452"/>
    </source>
</evidence>
<dbReference type="SUPFAM" id="SSF56935">
    <property type="entry name" value="Porins"/>
    <property type="match status" value="1"/>
</dbReference>
<dbReference type="InterPro" id="IPR039426">
    <property type="entry name" value="TonB-dep_rcpt-like"/>
</dbReference>
<accession>H1Y290</accession>
<dbReference type="InterPro" id="IPR012910">
    <property type="entry name" value="Plug_dom"/>
</dbReference>
<keyword evidence="10" id="KW-0675">Receptor</keyword>
<comment type="similarity">
    <text evidence="7">Belongs to the TonB-dependent receptor family.</text>
</comment>
<dbReference type="eggNOG" id="COG1629">
    <property type="taxonomic scope" value="Bacteria"/>
</dbReference>
<dbReference type="Pfam" id="PF14905">
    <property type="entry name" value="OMP_b-brl_3"/>
    <property type="match status" value="1"/>
</dbReference>
<sequence>MFIYNAGYAQNTGKITGKITDQKSGESLIGATVLVQLNSKGASANVDGEYILTLPAGTYTLMVKYVGYQNKLISDVKVAAGKVTNLNVVLAESKSQTLNEVTIRATFKQESVNSLYAAQKNNAAVTDGITAETIKRSPDKSASEVLRRVSGATIQDNKFVVVRGLSDRYNNAMLDGTSLPSTEPNRKAFSFDIVPANLIDNIIINKTATPNLPGDFAGGAVQIVTKDIPDENFISINAGLGYNTNTTFKDFQSGYRNLSDYFGFDNGSRKLPSNFPSTATLTSTNGLSNQQSIAPLKSLNSNFNVYHLTAAPNQNYQLSAGLVKDIGKNGNRFGAIFALTYRNSLQTIQNGTIDYNVYQYNDTKYKFSTSVGALANFAYSYGKNRITFKNIYNRTFDDLYLYRTGYNESTSFPDNHFTAFDLVEKGLYKGTLQGDHGLAGNSKLTWVGSFSNFTNNQPDQRKTNYALKGNVYSADNGSVGKQNARYFADLNENIISGQADYSLPVNFFKQKATFKLGAASQYRDRSFTPRFIGPYINSSDPEALATSDLPLNQIFSKSVIDKGYYKLTEITSLKDAYTANTLTNAGYAMLDNKFGDKTRLVWGLRVEKFDLHLNDRDATTTETRLNDLNFLPSANFTYNITPKSNFRLSYSRTVARPELRELSETGYFDFELLATVIGSKTLKSTQIQNFDIRYELYPSAGQIISISGFYKNFNNAIEQTIDDQVSTPIISYFNVQRANNLGVEFELRKTLDFISPSLKNTTFYTNLALISSKVIDDNKSKLPNGSRPMVGQAPYVINMGLLQTAFNNKLSANVLYNRVGKRIFAAGIQYPSVYENPRDVLDVQLAYKVFKNKGEFKLNASDLLNQNTLFYYKESVATYSLAQGSILNRYKTGSTFTLSYSYTF</sequence>
<gene>
    <name evidence="10" type="ORF">Mucpa_3772</name>
</gene>
<evidence type="ECO:0000256" key="2">
    <source>
        <dbReference type="ARBA" id="ARBA00022448"/>
    </source>
</evidence>
<dbReference type="PANTHER" id="PTHR40980">
    <property type="entry name" value="PLUG DOMAIN-CONTAINING PROTEIN"/>
    <property type="match status" value="1"/>
</dbReference>
<dbReference type="STRING" id="714943.Mucpa_3772"/>
<keyword evidence="6 7" id="KW-0998">Cell outer membrane</keyword>
<comment type="subcellular location">
    <subcellularLocation>
        <location evidence="1 7">Cell outer membrane</location>
        <topology evidence="1 7">Multi-pass membrane protein</topology>
    </subcellularLocation>
</comment>
<protein>
    <submittedName>
        <fullName evidence="10">TonB-dependent receptor plug</fullName>
    </submittedName>
</protein>
<proteinExistence type="inferred from homology"/>
<dbReference type="HOGENOM" id="CLU_006935_0_0_10"/>
<keyword evidence="3 7" id="KW-1134">Transmembrane beta strand</keyword>
<evidence type="ECO:0000259" key="9">
    <source>
        <dbReference type="Pfam" id="PF14905"/>
    </source>
</evidence>
<dbReference type="AlphaFoldDB" id="H1Y290"/>
<dbReference type="InterPro" id="IPR037066">
    <property type="entry name" value="Plug_dom_sf"/>
</dbReference>
<dbReference type="Proteomes" id="UP000002774">
    <property type="component" value="Chromosome"/>
</dbReference>
<dbReference type="InterPro" id="IPR008969">
    <property type="entry name" value="CarboxyPept-like_regulatory"/>
</dbReference>
<dbReference type="Gene3D" id="2.170.130.10">
    <property type="entry name" value="TonB-dependent receptor, plug domain"/>
    <property type="match status" value="1"/>
</dbReference>
<dbReference type="eggNOG" id="COG4771">
    <property type="taxonomic scope" value="Bacteria"/>
</dbReference>
<evidence type="ECO:0000313" key="10">
    <source>
        <dbReference type="EMBL" id="EHQ27870.1"/>
    </source>
</evidence>
<evidence type="ECO:0000256" key="6">
    <source>
        <dbReference type="ARBA" id="ARBA00023237"/>
    </source>
</evidence>
<feature type="domain" description="TonB-dependent receptor plug" evidence="8">
    <location>
        <begin position="121"/>
        <end position="221"/>
    </location>
</feature>
<dbReference type="InterPro" id="IPR036942">
    <property type="entry name" value="Beta-barrel_TonB_sf"/>
</dbReference>
<keyword evidence="2 7" id="KW-0813">Transport</keyword>
<evidence type="ECO:0000256" key="7">
    <source>
        <dbReference type="PROSITE-ProRule" id="PRU01360"/>
    </source>
</evidence>
<keyword evidence="5 7" id="KW-0472">Membrane</keyword>
<evidence type="ECO:0000256" key="5">
    <source>
        <dbReference type="ARBA" id="ARBA00023136"/>
    </source>
</evidence>
<organism evidence="10 11">
    <name type="scientific">Mucilaginibacter paludis DSM 18603</name>
    <dbReference type="NCBI Taxonomy" id="714943"/>
    <lineage>
        <taxon>Bacteria</taxon>
        <taxon>Pseudomonadati</taxon>
        <taxon>Bacteroidota</taxon>
        <taxon>Sphingobacteriia</taxon>
        <taxon>Sphingobacteriales</taxon>
        <taxon>Sphingobacteriaceae</taxon>
        <taxon>Mucilaginibacter</taxon>
    </lineage>
</organism>
<dbReference type="Pfam" id="PF07715">
    <property type="entry name" value="Plug"/>
    <property type="match status" value="1"/>
</dbReference>
<feature type="domain" description="Outer membrane protein beta-barrel" evidence="9">
    <location>
        <begin position="571"/>
        <end position="902"/>
    </location>
</feature>
<dbReference type="OrthoDB" id="9768470at2"/>
<evidence type="ECO:0000256" key="4">
    <source>
        <dbReference type="ARBA" id="ARBA00022692"/>
    </source>
</evidence>
<evidence type="ECO:0000313" key="11">
    <source>
        <dbReference type="Proteomes" id="UP000002774"/>
    </source>
</evidence>
<dbReference type="Pfam" id="PF13715">
    <property type="entry name" value="CarbopepD_reg_2"/>
    <property type="match status" value="1"/>
</dbReference>
<evidence type="ECO:0000256" key="1">
    <source>
        <dbReference type="ARBA" id="ARBA00004571"/>
    </source>
</evidence>
<dbReference type="GO" id="GO:0009279">
    <property type="term" value="C:cell outer membrane"/>
    <property type="evidence" value="ECO:0007669"/>
    <property type="project" value="UniProtKB-SubCell"/>
</dbReference>
<evidence type="ECO:0000259" key="8">
    <source>
        <dbReference type="Pfam" id="PF07715"/>
    </source>
</evidence>
<keyword evidence="11" id="KW-1185">Reference proteome</keyword>
<reference evidence="10" key="1">
    <citation type="submission" date="2011-09" db="EMBL/GenBank/DDBJ databases">
        <title>The permanent draft genome of Mucilaginibacter paludis DSM 18603.</title>
        <authorList>
            <consortium name="US DOE Joint Genome Institute (JGI-PGF)"/>
            <person name="Lucas S."/>
            <person name="Han J."/>
            <person name="Lapidus A."/>
            <person name="Bruce D."/>
            <person name="Goodwin L."/>
            <person name="Pitluck S."/>
            <person name="Peters L."/>
            <person name="Kyrpides N."/>
            <person name="Mavromatis K."/>
            <person name="Ivanova N."/>
            <person name="Mikhailova N."/>
            <person name="Held B."/>
            <person name="Detter J.C."/>
            <person name="Tapia R."/>
            <person name="Han C."/>
            <person name="Land M."/>
            <person name="Hauser L."/>
            <person name="Markowitz V."/>
            <person name="Cheng J.-F."/>
            <person name="Hugenholtz P."/>
            <person name="Woyke T."/>
            <person name="Wu D."/>
            <person name="Tindall B."/>
            <person name="Brambilla E."/>
            <person name="Klenk H.-P."/>
            <person name="Eisen J.A."/>
        </authorList>
    </citation>
    <scope>NUCLEOTIDE SEQUENCE [LARGE SCALE GENOMIC DNA]</scope>
    <source>
        <strain evidence="10">DSM 18603</strain>
    </source>
</reference>
<dbReference type="Gene3D" id="2.60.40.1120">
    <property type="entry name" value="Carboxypeptidase-like, regulatory domain"/>
    <property type="match status" value="1"/>
</dbReference>
<dbReference type="PANTHER" id="PTHR40980:SF5">
    <property type="entry name" value="TONB-DEPENDENT RECEPTOR"/>
    <property type="match status" value="1"/>
</dbReference>
<dbReference type="SUPFAM" id="SSF49464">
    <property type="entry name" value="Carboxypeptidase regulatory domain-like"/>
    <property type="match status" value="1"/>
</dbReference>
<dbReference type="InterPro" id="IPR041700">
    <property type="entry name" value="OMP_b-brl_3"/>
</dbReference>
<dbReference type="EMBL" id="CM001403">
    <property type="protein sequence ID" value="EHQ27870.1"/>
    <property type="molecule type" value="Genomic_DNA"/>
</dbReference>